<name>A0A0F9IUS6_9ZZZZ</name>
<protein>
    <submittedName>
        <fullName evidence="1">Uncharacterized protein</fullName>
    </submittedName>
</protein>
<evidence type="ECO:0000313" key="1">
    <source>
        <dbReference type="EMBL" id="KKM61078.1"/>
    </source>
</evidence>
<reference evidence="1" key="1">
    <citation type="journal article" date="2015" name="Nature">
        <title>Complex archaea that bridge the gap between prokaryotes and eukaryotes.</title>
        <authorList>
            <person name="Spang A."/>
            <person name="Saw J.H."/>
            <person name="Jorgensen S.L."/>
            <person name="Zaremba-Niedzwiedzka K."/>
            <person name="Martijn J."/>
            <person name="Lind A.E."/>
            <person name="van Eijk R."/>
            <person name="Schleper C."/>
            <person name="Guy L."/>
            <person name="Ettema T.J."/>
        </authorList>
    </citation>
    <scope>NUCLEOTIDE SEQUENCE</scope>
</reference>
<dbReference type="EMBL" id="LAZR01011556">
    <property type="protein sequence ID" value="KKM61078.1"/>
    <property type="molecule type" value="Genomic_DNA"/>
</dbReference>
<comment type="caution">
    <text evidence="1">The sequence shown here is derived from an EMBL/GenBank/DDBJ whole genome shotgun (WGS) entry which is preliminary data.</text>
</comment>
<sequence>MSWTTKSELEFIDGLGTYRATSNLRKTPKYRQRLLESYIKSIPFRANWGILDKEYITSYVKRRLAQENKQ</sequence>
<proteinExistence type="predicted"/>
<dbReference type="AlphaFoldDB" id="A0A0F9IUS6"/>
<organism evidence="1">
    <name type="scientific">marine sediment metagenome</name>
    <dbReference type="NCBI Taxonomy" id="412755"/>
    <lineage>
        <taxon>unclassified sequences</taxon>
        <taxon>metagenomes</taxon>
        <taxon>ecological metagenomes</taxon>
    </lineage>
</organism>
<accession>A0A0F9IUS6</accession>
<gene>
    <name evidence="1" type="ORF">LCGC14_1535350</name>
</gene>